<evidence type="ECO:0000313" key="2">
    <source>
        <dbReference type="EMBL" id="PNS89971.1"/>
    </source>
</evidence>
<dbReference type="AlphaFoldDB" id="A0A2K1WN72"/>
<reference evidence="2 3" key="1">
    <citation type="journal article" date="2006" name="Science">
        <title>The genome of black cottonwood, Populus trichocarpa (Torr. &amp; Gray).</title>
        <authorList>
            <person name="Tuskan G.A."/>
            <person name="Difazio S."/>
            <person name="Jansson S."/>
            <person name="Bohlmann J."/>
            <person name="Grigoriev I."/>
            <person name="Hellsten U."/>
            <person name="Putnam N."/>
            <person name="Ralph S."/>
            <person name="Rombauts S."/>
            <person name="Salamov A."/>
            <person name="Schein J."/>
            <person name="Sterck L."/>
            <person name="Aerts A."/>
            <person name="Bhalerao R.R."/>
            <person name="Bhalerao R.P."/>
            <person name="Blaudez D."/>
            <person name="Boerjan W."/>
            <person name="Brun A."/>
            <person name="Brunner A."/>
            <person name="Busov V."/>
            <person name="Campbell M."/>
            <person name="Carlson J."/>
            <person name="Chalot M."/>
            <person name="Chapman J."/>
            <person name="Chen G.L."/>
            <person name="Cooper D."/>
            <person name="Coutinho P.M."/>
            <person name="Couturier J."/>
            <person name="Covert S."/>
            <person name="Cronk Q."/>
            <person name="Cunningham R."/>
            <person name="Davis J."/>
            <person name="Degroeve S."/>
            <person name="Dejardin A."/>
            <person name="Depamphilis C."/>
            <person name="Detter J."/>
            <person name="Dirks B."/>
            <person name="Dubchak I."/>
            <person name="Duplessis S."/>
            <person name="Ehlting J."/>
            <person name="Ellis B."/>
            <person name="Gendler K."/>
            <person name="Goodstein D."/>
            <person name="Gribskov M."/>
            <person name="Grimwood J."/>
            <person name="Groover A."/>
            <person name="Gunter L."/>
            <person name="Hamberger B."/>
            <person name="Heinze B."/>
            <person name="Helariutta Y."/>
            <person name="Henrissat B."/>
            <person name="Holligan D."/>
            <person name="Holt R."/>
            <person name="Huang W."/>
            <person name="Islam-Faridi N."/>
            <person name="Jones S."/>
            <person name="Jones-Rhoades M."/>
            <person name="Jorgensen R."/>
            <person name="Joshi C."/>
            <person name="Kangasjarvi J."/>
            <person name="Karlsson J."/>
            <person name="Kelleher C."/>
            <person name="Kirkpatrick R."/>
            <person name="Kirst M."/>
            <person name="Kohler A."/>
            <person name="Kalluri U."/>
            <person name="Larimer F."/>
            <person name="Leebens-Mack J."/>
            <person name="Leple J.C."/>
            <person name="Locascio P."/>
            <person name="Lou Y."/>
            <person name="Lucas S."/>
            <person name="Martin F."/>
            <person name="Montanini B."/>
            <person name="Napoli C."/>
            <person name="Nelson D.R."/>
            <person name="Nelson C."/>
            <person name="Nieminen K."/>
            <person name="Nilsson O."/>
            <person name="Pereda V."/>
            <person name="Peter G."/>
            <person name="Philippe R."/>
            <person name="Pilate G."/>
            <person name="Poliakov A."/>
            <person name="Razumovskaya J."/>
            <person name="Richardson P."/>
            <person name="Rinaldi C."/>
            <person name="Ritland K."/>
            <person name="Rouze P."/>
            <person name="Ryaboy D."/>
            <person name="Schmutz J."/>
            <person name="Schrader J."/>
            <person name="Segerman B."/>
            <person name="Shin H."/>
            <person name="Siddiqui A."/>
            <person name="Sterky F."/>
            <person name="Terry A."/>
            <person name="Tsai C.J."/>
            <person name="Uberbacher E."/>
            <person name="Unneberg P."/>
            <person name="Vahala J."/>
            <person name="Wall K."/>
            <person name="Wessler S."/>
            <person name="Yang G."/>
            <person name="Yin T."/>
            <person name="Douglas C."/>
            <person name="Marra M."/>
            <person name="Sandberg G."/>
            <person name="Van de Peer Y."/>
            <person name="Rokhsar D."/>
        </authorList>
    </citation>
    <scope>NUCLEOTIDE SEQUENCE [LARGE SCALE GENOMIC DNA]</scope>
    <source>
        <strain evidence="3">cv. Nisqually</strain>
    </source>
</reference>
<gene>
    <name evidence="2" type="ORF">POPTR_019G019000</name>
</gene>
<sequence>MNRHNRTNMRYRHDHSPLSQPPTHIEYEVPRTKLKLPETEHHGQIPKNMIKICTLFQQLIFYEKNSLLDSHTTRQFQKT</sequence>
<proteinExistence type="predicted"/>
<keyword evidence="3" id="KW-1185">Reference proteome</keyword>
<dbReference type="InParanoid" id="A0A2K1WN72"/>
<accession>A0A2K1WN72</accession>
<organism evidence="2 3">
    <name type="scientific">Populus trichocarpa</name>
    <name type="common">Western balsam poplar</name>
    <name type="synonym">Populus balsamifera subsp. trichocarpa</name>
    <dbReference type="NCBI Taxonomy" id="3694"/>
    <lineage>
        <taxon>Eukaryota</taxon>
        <taxon>Viridiplantae</taxon>
        <taxon>Streptophyta</taxon>
        <taxon>Embryophyta</taxon>
        <taxon>Tracheophyta</taxon>
        <taxon>Spermatophyta</taxon>
        <taxon>Magnoliopsida</taxon>
        <taxon>eudicotyledons</taxon>
        <taxon>Gunneridae</taxon>
        <taxon>Pentapetalae</taxon>
        <taxon>rosids</taxon>
        <taxon>fabids</taxon>
        <taxon>Malpighiales</taxon>
        <taxon>Salicaceae</taxon>
        <taxon>Saliceae</taxon>
        <taxon>Populus</taxon>
    </lineage>
</organism>
<feature type="compositionally biased region" description="Basic residues" evidence="1">
    <location>
        <begin position="1"/>
        <end position="13"/>
    </location>
</feature>
<dbReference type="Proteomes" id="UP000006729">
    <property type="component" value="Chromosome 19"/>
</dbReference>
<evidence type="ECO:0000313" key="3">
    <source>
        <dbReference type="Proteomes" id="UP000006729"/>
    </source>
</evidence>
<feature type="region of interest" description="Disordered" evidence="1">
    <location>
        <begin position="1"/>
        <end position="24"/>
    </location>
</feature>
<evidence type="ECO:0000256" key="1">
    <source>
        <dbReference type="SAM" id="MobiDB-lite"/>
    </source>
</evidence>
<name>A0A2K1WN72_POPTR</name>
<dbReference type="EMBL" id="CM009308">
    <property type="protein sequence ID" value="PNS89971.1"/>
    <property type="molecule type" value="Genomic_DNA"/>
</dbReference>
<protein>
    <submittedName>
        <fullName evidence="2">Uncharacterized protein</fullName>
    </submittedName>
</protein>